<evidence type="ECO:0000313" key="6">
    <source>
        <dbReference type="Proteomes" id="UP000297966"/>
    </source>
</evidence>
<dbReference type="Proteomes" id="UP000297966">
    <property type="component" value="Unassembled WGS sequence"/>
</dbReference>
<dbReference type="InterPro" id="IPR018060">
    <property type="entry name" value="HTH_AraC"/>
</dbReference>
<reference evidence="5 6" key="1">
    <citation type="submission" date="2019-03" db="EMBL/GenBank/DDBJ databases">
        <title>Bradyrhizobium diversity isolated from nodules of Chamaecrista fasciculata.</title>
        <authorList>
            <person name="Klepa M.S."/>
            <person name="Urquiaga M.O."/>
            <person name="Hungria M."/>
            <person name="Delamuta J.R."/>
        </authorList>
    </citation>
    <scope>NUCLEOTIDE SEQUENCE [LARGE SCALE GENOMIC DNA]</scope>
    <source>
        <strain evidence="5 6">CNPSo 3448</strain>
    </source>
</reference>
<dbReference type="SMART" id="SM00342">
    <property type="entry name" value="HTH_ARAC"/>
    <property type="match status" value="1"/>
</dbReference>
<dbReference type="SUPFAM" id="SSF46689">
    <property type="entry name" value="Homeodomain-like"/>
    <property type="match status" value="1"/>
</dbReference>
<dbReference type="Pfam" id="PF14525">
    <property type="entry name" value="AraC_binding_2"/>
    <property type="match status" value="1"/>
</dbReference>
<dbReference type="InterPro" id="IPR035418">
    <property type="entry name" value="AraC-bd_2"/>
</dbReference>
<proteinExistence type="predicted"/>
<dbReference type="PANTHER" id="PTHR46796:SF6">
    <property type="entry name" value="ARAC SUBFAMILY"/>
    <property type="match status" value="1"/>
</dbReference>
<sequence length="321" mass="35668">MQQADAPNFFVNRYTGPAHGRDYERWREELCRRTFRVDIQPGAGDTIDCKLQVSLLGGVMMAVASGSSAEISRTRETLKDGYDGLSLVIATSGRILLRHEEHSIELSESQMGLGDMSVLCGTRMSNNCEAKAIRIPRSLLLTICPKAEDRLGMVLGGQAPIREAILRYHALAANVGPHTDVVGQHLMAQHMVDLIALLLGTDADRTELANSRGHSAARLDLLRADVIANLSRNDLTIYSVAQKAGLSPRHAQRMFEQTGTTFTEFLLEQRLLLVRKLLLDPLNRWRKVSDLAHSAGFPDVSYFNRVFRRRFGVTPSDMRSA</sequence>
<dbReference type="InterPro" id="IPR050204">
    <property type="entry name" value="AraC_XylS_family_regulators"/>
</dbReference>
<protein>
    <submittedName>
        <fullName evidence="5">AraC family transcriptional regulator</fullName>
    </submittedName>
</protein>
<accession>A0A4Y9L822</accession>
<comment type="caution">
    <text evidence="5">The sequence shown here is derived from an EMBL/GenBank/DDBJ whole genome shotgun (WGS) entry which is preliminary data.</text>
</comment>
<dbReference type="InterPro" id="IPR020449">
    <property type="entry name" value="Tscrpt_reg_AraC-type_HTH"/>
</dbReference>
<dbReference type="PANTHER" id="PTHR46796">
    <property type="entry name" value="HTH-TYPE TRANSCRIPTIONAL ACTIVATOR RHAS-RELATED"/>
    <property type="match status" value="1"/>
</dbReference>
<keyword evidence="6" id="KW-1185">Reference proteome</keyword>
<keyword evidence="1" id="KW-0805">Transcription regulation</keyword>
<evidence type="ECO:0000256" key="3">
    <source>
        <dbReference type="ARBA" id="ARBA00023163"/>
    </source>
</evidence>
<evidence type="ECO:0000256" key="1">
    <source>
        <dbReference type="ARBA" id="ARBA00023015"/>
    </source>
</evidence>
<dbReference type="AlphaFoldDB" id="A0A4Y9L822"/>
<gene>
    <name evidence="5" type="ORF">E4K65_39965</name>
</gene>
<dbReference type="InterPro" id="IPR009057">
    <property type="entry name" value="Homeodomain-like_sf"/>
</dbReference>
<evidence type="ECO:0000313" key="5">
    <source>
        <dbReference type="EMBL" id="TFV39720.1"/>
    </source>
</evidence>
<organism evidence="5 6">
    <name type="scientific">Bradyrhizobium niftali</name>
    <dbReference type="NCBI Taxonomy" id="2560055"/>
    <lineage>
        <taxon>Bacteria</taxon>
        <taxon>Pseudomonadati</taxon>
        <taxon>Pseudomonadota</taxon>
        <taxon>Alphaproteobacteria</taxon>
        <taxon>Hyphomicrobiales</taxon>
        <taxon>Nitrobacteraceae</taxon>
        <taxon>Bradyrhizobium</taxon>
    </lineage>
</organism>
<dbReference type="Pfam" id="PF12833">
    <property type="entry name" value="HTH_18"/>
    <property type="match status" value="1"/>
</dbReference>
<dbReference type="GO" id="GO:0003700">
    <property type="term" value="F:DNA-binding transcription factor activity"/>
    <property type="evidence" value="ECO:0007669"/>
    <property type="project" value="InterPro"/>
</dbReference>
<dbReference type="OrthoDB" id="4601794at2"/>
<dbReference type="EMBL" id="SPQT01000035">
    <property type="protein sequence ID" value="TFV39720.1"/>
    <property type="molecule type" value="Genomic_DNA"/>
</dbReference>
<evidence type="ECO:0000259" key="4">
    <source>
        <dbReference type="PROSITE" id="PS01124"/>
    </source>
</evidence>
<feature type="domain" description="HTH araC/xylS-type" evidence="4">
    <location>
        <begin position="220"/>
        <end position="321"/>
    </location>
</feature>
<dbReference type="GO" id="GO:0043565">
    <property type="term" value="F:sequence-specific DNA binding"/>
    <property type="evidence" value="ECO:0007669"/>
    <property type="project" value="InterPro"/>
</dbReference>
<dbReference type="PRINTS" id="PR00032">
    <property type="entry name" value="HTHARAC"/>
</dbReference>
<name>A0A4Y9L822_9BRAD</name>
<keyword evidence="2" id="KW-0238">DNA-binding</keyword>
<dbReference type="InterPro" id="IPR018062">
    <property type="entry name" value="HTH_AraC-typ_CS"/>
</dbReference>
<dbReference type="PROSITE" id="PS01124">
    <property type="entry name" value="HTH_ARAC_FAMILY_2"/>
    <property type="match status" value="1"/>
</dbReference>
<dbReference type="PROSITE" id="PS00041">
    <property type="entry name" value="HTH_ARAC_FAMILY_1"/>
    <property type="match status" value="1"/>
</dbReference>
<dbReference type="Gene3D" id="1.10.10.60">
    <property type="entry name" value="Homeodomain-like"/>
    <property type="match status" value="1"/>
</dbReference>
<keyword evidence="3" id="KW-0804">Transcription</keyword>
<evidence type="ECO:0000256" key="2">
    <source>
        <dbReference type="ARBA" id="ARBA00023125"/>
    </source>
</evidence>